<keyword evidence="2" id="KW-1185">Reference proteome</keyword>
<sequence length="150" mass="17077">GGSGQRACFPEEEAQLYEWVMSVHQDDLAVTYLNLRVKITEILSKSAKQTQNITKRAIIANIDKTPVWFNMAGSLTINPKGMKTVHVRTTGNDKNCFIVVLTYFADGTRFSLVIIFKGKVWPANTLPPLASVIIWFQEKGWMDELEWRIE</sequence>
<evidence type="ECO:0000313" key="1">
    <source>
        <dbReference type="EMBL" id="CAG8852806.1"/>
    </source>
</evidence>
<reference evidence="1 2" key="1">
    <citation type="submission" date="2021-06" db="EMBL/GenBank/DDBJ databases">
        <authorList>
            <person name="Kallberg Y."/>
            <person name="Tangrot J."/>
            <person name="Rosling A."/>
        </authorList>
    </citation>
    <scope>NUCLEOTIDE SEQUENCE [LARGE SCALE GENOMIC DNA]</scope>
    <source>
        <strain evidence="1 2">120-4 pot B 10/14</strain>
    </source>
</reference>
<feature type="non-terminal residue" evidence="1">
    <location>
        <position position="1"/>
    </location>
</feature>
<accession>A0ABN7XED0</accession>
<dbReference type="EMBL" id="CAJVQB010116276">
    <property type="protein sequence ID" value="CAG8852806.1"/>
    <property type="molecule type" value="Genomic_DNA"/>
</dbReference>
<name>A0ABN7XED0_GIGMA</name>
<organism evidence="1 2">
    <name type="scientific">Gigaspora margarita</name>
    <dbReference type="NCBI Taxonomy" id="4874"/>
    <lineage>
        <taxon>Eukaryota</taxon>
        <taxon>Fungi</taxon>
        <taxon>Fungi incertae sedis</taxon>
        <taxon>Mucoromycota</taxon>
        <taxon>Glomeromycotina</taxon>
        <taxon>Glomeromycetes</taxon>
        <taxon>Diversisporales</taxon>
        <taxon>Gigasporaceae</taxon>
        <taxon>Gigaspora</taxon>
    </lineage>
</organism>
<evidence type="ECO:0000313" key="2">
    <source>
        <dbReference type="Proteomes" id="UP000789901"/>
    </source>
</evidence>
<proteinExistence type="predicted"/>
<comment type="caution">
    <text evidence="1">The sequence shown here is derived from an EMBL/GenBank/DDBJ whole genome shotgun (WGS) entry which is preliminary data.</text>
</comment>
<dbReference type="Proteomes" id="UP000789901">
    <property type="component" value="Unassembled WGS sequence"/>
</dbReference>
<gene>
    <name evidence="1" type="ORF">GMARGA_LOCUS41627</name>
</gene>
<protein>
    <submittedName>
        <fullName evidence="1">43376_t:CDS:1</fullName>
    </submittedName>
</protein>